<dbReference type="AlphaFoldDB" id="A0A1G7TQF6"/>
<dbReference type="InterPro" id="IPR002155">
    <property type="entry name" value="Thiolase"/>
</dbReference>
<dbReference type="RefSeq" id="WP_093085962.1">
    <property type="nucleotide sequence ID" value="NZ_FNBE01000011.1"/>
</dbReference>
<dbReference type="Gene3D" id="3.40.47.10">
    <property type="match status" value="1"/>
</dbReference>
<dbReference type="InterPro" id="IPR055140">
    <property type="entry name" value="Thiolase_C_2"/>
</dbReference>
<evidence type="ECO:0000313" key="3">
    <source>
        <dbReference type="Proteomes" id="UP000198967"/>
    </source>
</evidence>
<dbReference type="PANTHER" id="PTHR42870">
    <property type="entry name" value="ACETYL-COA C-ACETYLTRANSFERASE"/>
    <property type="match status" value="1"/>
</dbReference>
<dbReference type="PIRSF" id="PIRSF000429">
    <property type="entry name" value="Ac-CoA_Ac_transf"/>
    <property type="match status" value="1"/>
</dbReference>
<dbReference type="OrthoDB" id="9785768at2"/>
<gene>
    <name evidence="2" type="ORF">SAMN05216377_11185</name>
</gene>
<accession>A0A1G7TQF6</accession>
<keyword evidence="3" id="KW-1185">Reference proteome</keyword>
<feature type="domain" description="Thiolase C-terminal" evidence="1">
    <location>
        <begin position="259"/>
        <end position="382"/>
    </location>
</feature>
<dbReference type="EMBL" id="FNBE01000011">
    <property type="protein sequence ID" value="SDG36760.1"/>
    <property type="molecule type" value="Genomic_DNA"/>
</dbReference>
<protein>
    <submittedName>
        <fullName evidence="2">Acetyl-CoA acetyltransferase</fullName>
    </submittedName>
</protein>
<dbReference type="PANTHER" id="PTHR42870:SF1">
    <property type="entry name" value="NON-SPECIFIC LIPID-TRANSFER PROTEIN-LIKE 2"/>
    <property type="match status" value="1"/>
</dbReference>
<keyword evidence="2" id="KW-0808">Transferase</keyword>
<reference evidence="2 3" key="1">
    <citation type="submission" date="2016-10" db="EMBL/GenBank/DDBJ databases">
        <authorList>
            <person name="de Groot N.N."/>
        </authorList>
    </citation>
    <scope>NUCLEOTIDE SEQUENCE [LARGE SCALE GENOMIC DNA]</scope>
    <source>
        <strain evidence="2 3">CGMCC 4.3143</strain>
    </source>
</reference>
<name>A0A1G7TQF6_PSEOR</name>
<dbReference type="Pfam" id="PF22691">
    <property type="entry name" value="Thiolase_C_1"/>
    <property type="match status" value="1"/>
</dbReference>
<dbReference type="CDD" id="cd00829">
    <property type="entry name" value="SCP-x_thiolase"/>
    <property type="match status" value="1"/>
</dbReference>
<evidence type="ECO:0000259" key="1">
    <source>
        <dbReference type="Pfam" id="PF22691"/>
    </source>
</evidence>
<proteinExistence type="predicted"/>
<dbReference type="STRING" id="366584.SAMN05216377_11185"/>
<dbReference type="InterPro" id="IPR016039">
    <property type="entry name" value="Thiolase-like"/>
</dbReference>
<evidence type="ECO:0000313" key="2">
    <source>
        <dbReference type="EMBL" id="SDG36760.1"/>
    </source>
</evidence>
<dbReference type="GO" id="GO:0016747">
    <property type="term" value="F:acyltransferase activity, transferring groups other than amino-acyl groups"/>
    <property type="evidence" value="ECO:0007669"/>
    <property type="project" value="InterPro"/>
</dbReference>
<dbReference type="SUPFAM" id="SSF53901">
    <property type="entry name" value="Thiolase-like"/>
    <property type="match status" value="2"/>
</dbReference>
<organism evidence="2 3">
    <name type="scientific">Pseudonocardia oroxyli</name>
    <dbReference type="NCBI Taxonomy" id="366584"/>
    <lineage>
        <taxon>Bacteria</taxon>
        <taxon>Bacillati</taxon>
        <taxon>Actinomycetota</taxon>
        <taxon>Actinomycetes</taxon>
        <taxon>Pseudonocardiales</taxon>
        <taxon>Pseudonocardiaceae</taxon>
        <taxon>Pseudonocardia</taxon>
    </lineage>
</organism>
<sequence length="386" mass="41064">MSTTRRAAVVGVYTTEQGKRLGRTKVSLELEAIKGALADAGLAHTDVDGLSPLLAEPWSKTHMYWAEQLGERPITYIGTGQGEGAVAKAAAAISAGTCNVALAWVANAGGGNAPGSKAVPTAAPRLPDFHWEIQGAYMTPLYALWAQRYMHEFGASSEDLAQVAVIHRDHAVLNPDSVMGRKGPVTIEDVVNSRMVADPLHLLDCSIENDGGYALVLAAEDIAKDCRKTPVWVLGGAEATATDVYQTFNNPWFPEEGKSVRRCTDMAFDIAGVSRSEIDVANLYDCFTITMLRNLEEMGFCKIGEGAEYVREGHTRLGGSMPCNTDGGLLSNSHNGNPSGMNVIEVVRQLRGECGERQVADARIGLALGQGGSVHGLASTVVLAHD</sequence>
<dbReference type="Proteomes" id="UP000198967">
    <property type="component" value="Unassembled WGS sequence"/>
</dbReference>